<protein>
    <submittedName>
        <fullName evidence="1">Uncharacterized protein</fullName>
    </submittedName>
</protein>
<sequence>MRVTHIHDKLKLKCQYGTII</sequence>
<proteinExistence type="predicted"/>
<reference evidence="1" key="1">
    <citation type="submission" date="2014-05" db="EMBL/GenBank/DDBJ databases">
        <authorList>
            <person name="Chronopoulou M."/>
        </authorList>
    </citation>
    <scope>NUCLEOTIDE SEQUENCE</scope>
    <source>
        <tissue evidence="1">Whole organism</tissue>
    </source>
</reference>
<evidence type="ECO:0000313" key="1">
    <source>
        <dbReference type="EMBL" id="CDW45828.1"/>
    </source>
</evidence>
<accession>A0A0K2V5K7</accession>
<dbReference type="EMBL" id="HACA01028467">
    <property type="protein sequence ID" value="CDW45828.1"/>
    <property type="molecule type" value="Transcribed_RNA"/>
</dbReference>
<organism evidence="1">
    <name type="scientific">Lepeophtheirus salmonis</name>
    <name type="common">Salmon louse</name>
    <name type="synonym">Caligus salmonis</name>
    <dbReference type="NCBI Taxonomy" id="72036"/>
    <lineage>
        <taxon>Eukaryota</taxon>
        <taxon>Metazoa</taxon>
        <taxon>Ecdysozoa</taxon>
        <taxon>Arthropoda</taxon>
        <taxon>Crustacea</taxon>
        <taxon>Multicrustacea</taxon>
        <taxon>Hexanauplia</taxon>
        <taxon>Copepoda</taxon>
        <taxon>Siphonostomatoida</taxon>
        <taxon>Caligidae</taxon>
        <taxon>Lepeophtheirus</taxon>
    </lineage>
</organism>
<dbReference type="AlphaFoldDB" id="A0A0K2V5K7"/>
<name>A0A0K2V5K7_LEPSM</name>